<feature type="compositionally biased region" description="Polar residues" evidence="1">
    <location>
        <begin position="185"/>
        <end position="197"/>
    </location>
</feature>
<accession>A0AAW0WB29</accession>
<feature type="compositionally biased region" description="Polar residues" evidence="1">
    <location>
        <begin position="94"/>
        <end position="104"/>
    </location>
</feature>
<dbReference type="EMBL" id="JARKIK010000071">
    <property type="protein sequence ID" value="KAK8728507.1"/>
    <property type="molecule type" value="Genomic_DNA"/>
</dbReference>
<evidence type="ECO:0000313" key="3">
    <source>
        <dbReference type="Proteomes" id="UP001445076"/>
    </source>
</evidence>
<feature type="region of interest" description="Disordered" evidence="1">
    <location>
        <begin position="159"/>
        <end position="201"/>
    </location>
</feature>
<feature type="compositionally biased region" description="Polar residues" evidence="1">
    <location>
        <begin position="115"/>
        <end position="124"/>
    </location>
</feature>
<dbReference type="AlphaFoldDB" id="A0AAW0WB29"/>
<sequence length="272" mass="30380">MRQAETRLRMMRQAETRLRMTNSESPAHQPPGDGGEGMLVRHSYSCLDLSSCSNTILSHEDGKYGFRLSAPLVNIRCDTPQHHQQQRPSRHSVAATQSAPQTIGSSSSVSVSPARGSSNVNGMMNSEVDKKGNQALGYKGHHIMGAKGYHAMGIKKHRATGTKEHQTMGSKGRQGMRVRGHPKVNSCSSWSPSQQVRPQPLRSRVFSDSNVRPATLSRSTRINRWIHTKQKRSAFSHIQLCFTFTKTSNILNTHRAFIFTRFEQLCPTFVVQ</sequence>
<comment type="caution">
    <text evidence="2">The sequence shown here is derived from an EMBL/GenBank/DDBJ whole genome shotgun (WGS) entry which is preliminary data.</text>
</comment>
<evidence type="ECO:0000313" key="2">
    <source>
        <dbReference type="EMBL" id="KAK8728507.1"/>
    </source>
</evidence>
<organism evidence="2 3">
    <name type="scientific">Cherax quadricarinatus</name>
    <name type="common">Australian red claw crayfish</name>
    <dbReference type="NCBI Taxonomy" id="27406"/>
    <lineage>
        <taxon>Eukaryota</taxon>
        <taxon>Metazoa</taxon>
        <taxon>Ecdysozoa</taxon>
        <taxon>Arthropoda</taxon>
        <taxon>Crustacea</taxon>
        <taxon>Multicrustacea</taxon>
        <taxon>Malacostraca</taxon>
        <taxon>Eumalacostraca</taxon>
        <taxon>Eucarida</taxon>
        <taxon>Decapoda</taxon>
        <taxon>Pleocyemata</taxon>
        <taxon>Astacidea</taxon>
        <taxon>Parastacoidea</taxon>
        <taxon>Parastacidae</taxon>
        <taxon>Cherax</taxon>
    </lineage>
</organism>
<gene>
    <name evidence="2" type="ORF">OTU49_008988</name>
</gene>
<proteinExistence type="predicted"/>
<reference evidence="2 3" key="1">
    <citation type="journal article" date="2024" name="BMC Genomics">
        <title>Genome assembly of redclaw crayfish (Cherax quadricarinatus) provides insights into its immune adaptation and hypoxia tolerance.</title>
        <authorList>
            <person name="Liu Z."/>
            <person name="Zheng J."/>
            <person name="Li H."/>
            <person name="Fang K."/>
            <person name="Wang S."/>
            <person name="He J."/>
            <person name="Zhou D."/>
            <person name="Weng S."/>
            <person name="Chi M."/>
            <person name="Gu Z."/>
            <person name="He J."/>
            <person name="Li F."/>
            <person name="Wang M."/>
        </authorList>
    </citation>
    <scope>NUCLEOTIDE SEQUENCE [LARGE SCALE GENOMIC DNA]</scope>
    <source>
        <strain evidence="2">ZL_2023a</strain>
    </source>
</reference>
<dbReference type="Proteomes" id="UP001445076">
    <property type="component" value="Unassembled WGS sequence"/>
</dbReference>
<feature type="region of interest" description="Disordered" evidence="1">
    <location>
        <begin position="17"/>
        <end position="37"/>
    </location>
</feature>
<keyword evidence="3" id="KW-1185">Reference proteome</keyword>
<name>A0AAW0WB29_CHEQU</name>
<protein>
    <submittedName>
        <fullName evidence="2">Uncharacterized protein</fullName>
    </submittedName>
</protein>
<feature type="region of interest" description="Disordered" evidence="1">
    <location>
        <begin position="80"/>
        <end position="127"/>
    </location>
</feature>
<evidence type="ECO:0000256" key="1">
    <source>
        <dbReference type="SAM" id="MobiDB-lite"/>
    </source>
</evidence>